<dbReference type="Gene3D" id="1.10.260.40">
    <property type="entry name" value="lambda repressor-like DNA-binding domains"/>
    <property type="match status" value="1"/>
</dbReference>
<dbReference type="SUPFAM" id="SSF47413">
    <property type="entry name" value="lambda repressor-like DNA-binding domains"/>
    <property type="match status" value="1"/>
</dbReference>
<evidence type="ECO:0000313" key="2">
    <source>
        <dbReference type="EMBL" id="VFK15002.1"/>
    </source>
</evidence>
<gene>
    <name evidence="2" type="ORF">BECKLPF1236B_GA0070989_107111</name>
</gene>
<accession>A0A450WD95</accession>
<name>A0A450WD95_9GAMM</name>
<dbReference type="PROSITE" id="PS50943">
    <property type="entry name" value="HTH_CROC1"/>
    <property type="match status" value="1"/>
</dbReference>
<dbReference type="EMBL" id="CAADFK010000071">
    <property type="protein sequence ID" value="VFK15002.1"/>
    <property type="molecule type" value="Genomic_DNA"/>
</dbReference>
<protein>
    <submittedName>
        <fullName evidence="2">Transcriptional regulator, contains XRE-family HTH domain</fullName>
    </submittedName>
</protein>
<dbReference type="InterPro" id="IPR001387">
    <property type="entry name" value="Cro/C1-type_HTH"/>
</dbReference>
<dbReference type="InterPro" id="IPR010982">
    <property type="entry name" value="Lambda_DNA-bd_dom_sf"/>
</dbReference>
<dbReference type="Pfam" id="PF01381">
    <property type="entry name" value="HTH_3"/>
    <property type="match status" value="1"/>
</dbReference>
<dbReference type="GO" id="GO:0003677">
    <property type="term" value="F:DNA binding"/>
    <property type="evidence" value="ECO:0007669"/>
    <property type="project" value="InterPro"/>
</dbReference>
<dbReference type="AlphaFoldDB" id="A0A450WD95"/>
<organism evidence="2">
    <name type="scientific">Candidatus Kentrum sp. LPFa</name>
    <dbReference type="NCBI Taxonomy" id="2126335"/>
    <lineage>
        <taxon>Bacteria</taxon>
        <taxon>Pseudomonadati</taxon>
        <taxon>Pseudomonadota</taxon>
        <taxon>Gammaproteobacteria</taxon>
        <taxon>Candidatus Kentrum</taxon>
    </lineage>
</organism>
<proteinExistence type="predicted"/>
<dbReference type="CDD" id="cd00093">
    <property type="entry name" value="HTH_XRE"/>
    <property type="match status" value="1"/>
</dbReference>
<reference evidence="2" key="1">
    <citation type="submission" date="2019-02" db="EMBL/GenBank/DDBJ databases">
        <authorList>
            <person name="Gruber-Vodicka R. H."/>
            <person name="Seah K. B. B."/>
        </authorList>
    </citation>
    <scope>NUCLEOTIDE SEQUENCE</scope>
    <source>
        <strain evidence="2">BECK_S313</strain>
    </source>
</reference>
<sequence>MTRSATQKLSPHLTQNITRIAAQATPMARVLCDIVGGMSKRLTEERLRLGLTHEEFANRLGLDPSEQAHREAGEVMPTPEHLTRLAKLGVDIGYVITGDAKARDERLFLGQYRASDAPVRYSLDHLLDTVSQPDLAA</sequence>
<dbReference type="SMART" id="SM00530">
    <property type="entry name" value="HTH_XRE"/>
    <property type="match status" value="1"/>
</dbReference>
<feature type="domain" description="HTH cro/C1-type" evidence="1">
    <location>
        <begin position="42"/>
        <end position="95"/>
    </location>
</feature>
<evidence type="ECO:0000259" key="1">
    <source>
        <dbReference type="PROSITE" id="PS50943"/>
    </source>
</evidence>